<dbReference type="InterPro" id="IPR036852">
    <property type="entry name" value="Peptidase_S8/S53_dom_sf"/>
</dbReference>
<evidence type="ECO:0000313" key="7">
    <source>
        <dbReference type="Proteomes" id="UP000319160"/>
    </source>
</evidence>
<dbReference type="CDD" id="cd00306">
    <property type="entry name" value="Peptidases_S8_S53"/>
    <property type="match status" value="1"/>
</dbReference>
<dbReference type="PANTHER" id="PTHR43806:SF11">
    <property type="entry name" value="CEREVISIN-RELATED"/>
    <property type="match status" value="1"/>
</dbReference>
<organism evidence="6 7">
    <name type="scientific">Xylaria flabelliformis</name>
    <dbReference type="NCBI Taxonomy" id="2512241"/>
    <lineage>
        <taxon>Eukaryota</taxon>
        <taxon>Fungi</taxon>
        <taxon>Dikarya</taxon>
        <taxon>Ascomycota</taxon>
        <taxon>Pezizomycotina</taxon>
        <taxon>Sordariomycetes</taxon>
        <taxon>Xylariomycetidae</taxon>
        <taxon>Xylariales</taxon>
        <taxon>Xylariaceae</taxon>
        <taxon>Xylaria</taxon>
    </lineage>
</organism>
<evidence type="ECO:0000256" key="1">
    <source>
        <dbReference type="ARBA" id="ARBA00011073"/>
    </source>
</evidence>
<proteinExistence type="inferred from homology"/>
<feature type="domain" description="Peptidase S8/S53" evidence="5">
    <location>
        <begin position="29"/>
        <end position="267"/>
    </location>
</feature>
<dbReference type="Gene3D" id="3.40.50.200">
    <property type="entry name" value="Peptidase S8/S53 domain"/>
    <property type="match status" value="1"/>
</dbReference>
<dbReference type="STRING" id="2512241.A0A553HWH2"/>
<dbReference type="InterPro" id="IPR000209">
    <property type="entry name" value="Peptidase_S8/S53_dom"/>
</dbReference>
<protein>
    <recommendedName>
        <fullName evidence="5">Peptidase S8/S53 domain-containing protein</fullName>
    </recommendedName>
</protein>
<evidence type="ECO:0000256" key="2">
    <source>
        <dbReference type="ARBA" id="ARBA00022670"/>
    </source>
</evidence>
<dbReference type="Pfam" id="PF00082">
    <property type="entry name" value="Peptidase_S8"/>
    <property type="match status" value="1"/>
</dbReference>
<keyword evidence="3" id="KW-0378">Hydrolase</keyword>
<dbReference type="InterPro" id="IPR050131">
    <property type="entry name" value="Peptidase_S8_subtilisin-like"/>
</dbReference>
<keyword evidence="4" id="KW-0720">Serine protease</keyword>
<comment type="caution">
    <text evidence="6">The sequence shown here is derived from an EMBL/GenBank/DDBJ whole genome shotgun (WGS) entry which is preliminary data.</text>
</comment>
<dbReference type="SUPFAM" id="SSF52743">
    <property type="entry name" value="Subtilisin-like"/>
    <property type="match status" value="1"/>
</dbReference>
<comment type="similarity">
    <text evidence="1">Belongs to the peptidase S8 family.</text>
</comment>
<dbReference type="GO" id="GO:0004252">
    <property type="term" value="F:serine-type endopeptidase activity"/>
    <property type="evidence" value="ECO:0007669"/>
    <property type="project" value="InterPro"/>
</dbReference>
<accession>A0A553HWH2</accession>
<dbReference type="OrthoDB" id="206201at2759"/>
<sequence>MVWLKRYRQWVGVYGQDGISYSSEPSRYKIAVLCTGVDRKNKFVRIHNQRRILPPRNFLDNEADSSDTHGWGTAIVCFLAEMSPSAMLYVAKIAEGNQMAQSALVAIEKVELIASFIGIKLTMLLKAIRYAVHDWSVDMIVVPLGMEYHDRGISAAILEARQHNITVVAAAGNSGGNDRVAFPARMPSVIAVHATDGHGNPSLFNPSPVKARKNFSTLGESIPTISKSTNEECYMTGTAWAACTAAAILSVVIQFARKRLEMNGEDLQWLNSPEGAELLLELMSSDRGGYNYVAPWLFFSGEIDERMAHGSQAEFINTVKGQVVAAMRRSR</sequence>
<evidence type="ECO:0000256" key="4">
    <source>
        <dbReference type="ARBA" id="ARBA00022825"/>
    </source>
</evidence>
<name>A0A553HWH2_9PEZI</name>
<dbReference type="EMBL" id="VFLP01000038">
    <property type="protein sequence ID" value="TRX92293.1"/>
    <property type="molecule type" value="Genomic_DNA"/>
</dbReference>
<dbReference type="GO" id="GO:0006508">
    <property type="term" value="P:proteolysis"/>
    <property type="evidence" value="ECO:0007669"/>
    <property type="project" value="UniProtKB-KW"/>
</dbReference>
<dbReference type="PANTHER" id="PTHR43806">
    <property type="entry name" value="PEPTIDASE S8"/>
    <property type="match status" value="1"/>
</dbReference>
<reference evidence="7" key="1">
    <citation type="submission" date="2019-06" db="EMBL/GenBank/DDBJ databases">
        <title>Draft genome sequence of the griseofulvin-producing fungus Xylaria cubensis strain G536.</title>
        <authorList>
            <person name="Mead M.E."/>
            <person name="Raja H.A."/>
            <person name="Steenwyk J.L."/>
            <person name="Knowles S.L."/>
            <person name="Oberlies N.H."/>
            <person name="Rokas A."/>
        </authorList>
    </citation>
    <scope>NUCLEOTIDE SEQUENCE [LARGE SCALE GENOMIC DNA]</scope>
    <source>
        <strain evidence="7">G536</strain>
    </source>
</reference>
<keyword evidence="7" id="KW-1185">Reference proteome</keyword>
<keyword evidence="2" id="KW-0645">Protease</keyword>
<dbReference type="Proteomes" id="UP000319160">
    <property type="component" value="Unassembled WGS sequence"/>
</dbReference>
<dbReference type="AlphaFoldDB" id="A0A553HWH2"/>
<evidence type="ECO:0000259" key="5">
    <source>
        <dbReference type="Pfam" id="PF00082"/>
    </source>
</evidence>
<evidence type="ECO:0000256" key="3">
    <source>
        <dbReference type="ARBA" id="ARBA00022801"/>
    </source>
</evidence>
<evidence type="ECO:0000313" key="6">
    <source>
        <dbReference type="EMBL" id="TRX92293.1"/>
    </source>
</evidence>
<gene>
    <name evidence="6" type="ORF">FHL15_006908</name>
</gene>